<protein>
    <submittedName>
        <fullName evidence="8">RagB/SusD family nutrient uptake outer membrane protein</fullName>
    </submittedName>
</protein>
<gene>
    <name evidence="8" type="ORF">LZZ85_10990</name>
</gene>
<proteinExistence type="inferred from homology"/>
<keyword evidence="3" id="KW-0732">Signal</keyword>
<dbReference type="InterPro" id="IPR011990">
    <property type="entry name" value="TPR-like_helical_dom_sf"/>
</dbReference>
<evidence type="ECO:0000259" key="7">
    <source>
        <dbReference type="Pfam" id="PF14322"/>
    </source>
</evidence>
<keyword evidence="9" id="KW-1185">Reference proteome</keyword>
<feature type="domain" description="SusD-like N-terminal" evidence="7">
    <location>
        <begin position="73"/>
        <end position="239"/>
    </location>
</feature>
<evidence type="ECO:0000256" key="1">
    <source>
        <dbReference type="ARBA" id="ARBA00004442"/>
    </source>
</evidence>
<dbReference type="InterPro" id="IPR012944">
    <property type="entry name" value="SusD_RagB_dom"/>
</dbReference>
<evidence type="ECO:0000256" key="4">
    <source>
        <dbReference type="ARBA" id="ARBA00023136"/>
    </source>
</evidence>
<dbReference type="Proteomes" id="UP001165367">
    <property type="component" value="Unassembled WGS sequence"/>
</dbReference>
<reference evidence="8" key="1">
    <citation type="submission" date="2022-01" db="EMBL/GenBank/DDBJ databases">
        <authorList>
            <person name="Jo J.-H."/>
            <person name="Im W.-T."/>
        </authorList>
    </citation>
    <scope>NUCLEOTIDE SEQUENCE</scope>
    <source>
        <strain evidence="8">NA20</strain>
    </source>
</reference>
<dbReference type="Pfam" id="PF14322">
    <property type="entry name" value="SusD-like_3"/>
    <property type="match status" value="1"/>
</dbReference>
<name>A0ABS9KR52_9BACT</name>
<evidence type="ECO:0000313" key="9">
    <source>
        <dbReference type="Proteomes" id="UP001165367"/>
    </source>
</evidence>
<dbReference type="PROSITE" id="PS51257">
    <property type="entry name" value="PROKAR_LIPOPROTEIN"/>
    <property type="match status" value="1"/>
</dbReference>
<sequence>MKKTLAISLLALAALGSCKKDFLEEKRDLTGMNEEVYKDPLMAKAYTGYIYGLFQPADNAAAMTVYQTNNNGAFSDLYTKTTDEMAGQTDLNREWPLIAINQTHALQYFGQPMSSSIANNVWTRMRQINLFLDEIDKHGLAAEVTAPLKGEMYFWRAYQYFELLKLYGGVPLILTAQNPSPPDGDNSNQVQRSSSAATVAQIEADLDLAASLLPGRRPDVDWGRLTSGAALALKGRVLLTWASPLFNRNDERARWQKAYDANLAAKTRLEANGFGLYTNGGTANAQAWENMWTHAVNNPEGVFIVGFNSIQTENVKRNNGHEQAARSKQILGAGSISPTKQVVDAFPMKDGKLPGDPTSAYTYDAKKFYKNRDPRFYKTFAYNGSLWPYSGAANFRQWTYYWSTTATAATPNKSTEVAGANGTGIYLRKATNPNASNAPGTFAFSGTDYMDLRFAEVILNLAESAIGADKLGEGLTNIGLVRQRAGIENLDGAYGLNAAAGNRDRLFEAVINERKVEFAYENKRFWDLRRWLLFNNDFGTCTRLNQKPIQGTRRTGYWVYVKNTNGTKYVGNDDPLMRRTNGTIPIVEREPGTFPPGVSNMEQYVDYLYDNHFEILERDNVDPTNPVNWKFTWYNQYYFFGLHQAILGASPYLQQTKLWPDLNGAQGTFDPLQ</sequence>
<evidence type="ECO:0000313" key="8">
    <source>
        <dbReference type="EMBL" id="MCG2614812.1"/>
    </source>
</evidence>
<organism evidence="8 9">
    <name type="scientific">Terrimonas ginsenosidimutans</name>
    <dbReference type="NCBI Taxonomy" id="2908004"/>
    <lineage>
        <taxon>Bacteria</taxon>
        <taxon>Pseudomonadati</taxon>
        <taxon>Bacteroidota</taxon>
        <taxon>Chitinophagia</taxon>
        <taxon>Chitinophagales</taxon>
        <taxon>Chitinophagaceae</taxon>
        <taxon>Terrimonas</taxon>
    </lineage>
</organism>
<evidence type="ECO:0000256" key="3">
    <source>
        <dbReference type="ARBA" id="ARBA00022729"/>
    </source>
</evidence>
<evidence type="ECO:0000259" key="6">
    <source>
        <dbReference type="Pfam" id="PF07980"/>
    </source>
</evidence>
<keyword evidence="5" id="KW-0998">Cell outer membrane</keyword>
<comment type="caution">
    <text evidence="8">The sequence shown here is derived from an EMBL/GenBank/DDBJ whole genome shotgun (WGS) entry which is preliminary data.</text>
</comment>
<dbReference type="RefSeq" id="WP_237871588.1">
    <property type="nucleotide sequence ID" value="NZ_JAKLTR010000006.1"/>
</dbReference>
<evidence type="ECO:0000256" key="5">
    <source>
        <dbReference type="ARBA" id="ARBA00023237"/>
    </source>
</evidence>
<comment type="similarity">
    <text evidence="2">Belongs to the SusD family.</text>
</comment>
<keyword evidence="4" id="KW-0472">Membrane</keyword>
<dbReference type="Pfam" id="PF07980">
    <property type="entry name" value="SusD_RagB"/>
    <property type="match status" value="1"/>
</dbReference>
<dbReference type="SUPFAM" id="SSF48452">
    <property type="entry name" value="TPR-like"/>
    <property type="match status" value="1"/>
</dbReference>
<dbReference type="InterPro" id="IPR033985">
    <property type="entry name" value="SusD-like_N"/>
</dbReference>
<dbReference type="Gene3D" id="1.25.40.390">
    <property type="match status" value="1"/>
</dbReference>
<accession>A0ABS9KR52</accession>
<comment type="subcellular location">
    <subcellularLocation>
        <location evidence="1">Cell outer membrane</location>
    </subcellularLocation>
</comment>
<evidence type="ECO:0000256" key="2">
    <source>
        <dbReference type="ARBA" id="ARBA00006275"/>
    </source>
</evidence>
<dbReference type="EMBL" id="JAKLTR010000006">
    <property type="protein sequence ID" value="MCG2614812.1"/>
    <property type="molecule type" value="Genomic_DNA"/>
</dbReference>
<feature type="domain" description="RagB/SusD" evidence="6">
    <location>
        <begin position="299"/>
        <end position="588"/>
    </location>
</feature>